<dbReference type="PROSITE" id="PS51257">
    <property type="entry name" value="PROKAR_LIPOPROTEIN"/>
    <property type="match status" value="1"/>
</dbReference>
<feature type="signal peptide" evidence="3">
    <location>
        <begin position="1"/>
        <end position="20"/>
    </location>
</feature>
<feature type="domain" description="Peptidase M28" evidence="4">
    <location>
        <begin position="100"/>
        <end position="321"/>
    </location>
</feature>
<comment type="caution">
    <text evidence="5">The sequence shown here is derived from an EMBL/GenBank/DDBJ whole genome shotgun (WGS) entry which is preliminary data.</text>
</comment>
<dbReference type="CDD" id="cd08656">
    <property type="entry name" value="M28_like"/>
    <property type="match status" value="1"/>
</dbReference>
<dbReference type="Proteomes" id="UP000076586">
    <property type="component" value="Unassembled WGS sequence"/>
</dbReference>
<dbReference type="OrthoDB" id="9773494at2"/>
<evidence type="ECO:0000256" key="1">
    <source>
        <dbReference type="ARBA" id="ARBA00022679"/>
    </source>
</evidence>
<dbReference type="InterPro" id="IPR040234">
    <property type="entry name" value="QC/QCL"/>
</dbReference>
<dbReference type="RefSeq" id="WP_068701078.1">
    <property type="nucleotide sequence ID" value="NZ_BDCR01000001.1"/>
</dbReference>
<evidence type="ECO:0000259" key="4">
    <source>
        <dbReference type="Pfam" id="PF04389"/>
    </source>
</evidence>
<protein>
    <submittedName>
        <fullName evidence="5">Peptidase family M28</fullName>
    </submittedName>
</protein>
<dbReference type="EMBL" id="BDCR01000001">
    <property type="protein sequence ID" value="GAT61519.1"/>
    <property type="molecule type" value="Genomic_DNA"/>
</dbReference>
<keyword evidence="1" id="KW-0808">Transferase</keyword>
<dbReference type="GO" id="GO:0016603">
    <property type="term" value="F:glutaminyl-peptide cyclotransferase activity"/>
    <property type="evidence" value="ECO:0007669"/>
    <property type="project" value="TreeGrafter"/>
</dbReference>
<dbReference type="SUPFAM" id="SSF53187">
    <property type="entry name" value="Zn-dependent exopeptidases"/>
    <property type="match status" value="1"/>
</dbReference>
<gene>
    <name evidence="5" type="ORF">PJIAN_198</name>
</gene>
<feature type="chain" id="PRO_5007904792" evidence="3">
    <location>
        <begin position="21"/>
        <end position="327"/>
    </location>
</feature>
<proteinExistence type="predicted"/>
<evidence type="ECO:0000313" key="6">
    <source>
        <dbReference type="Proteomes" id="UP000076586"/>
    </source>
</evidence>
<name>A0A170Y4T0_9BACT</name>
<evidence type="ECO:0000256" key="2">
    <source>
        <dbReference type="ARBA" id="ARBA00023315"/>
    </source>
</evidence>
<organism evidence="5 6">
    <name type="scientific">Paludibacter jiangxiensis</name>
    <dbReference type="NCBI Taxonomy" id="681398"/>
    <lineage>
        <taxon>Bacteria</taxon>
        <taxon>Pseudomonadati</taxon>
        <taxon>Bacteroidota</taxon>
        <taxon>Bacteroidia</taxon>
        <taxon>Bacteroidales</taxon>
        <taxon>Paludibacteraceae</taxon>
        <taxon>Paludibacter</taxon>
    </lineage>
</organism>
<dbReference type="PANTHER" id="PTHR12283">
    <property type="entry name" value="GLUTAMINYL-PEPTIDE CYCLOTRANSFERASE"/>
    <property type="match status" value="1"/>
</dbReference>
<reference evidence="6" key="2">
    <citation type="journal article" date="2017" name="Genome Announc.">
        <title>Draft genome sequence of Paludibacter jiangxiensis NM7(T), a propionate-producing fermentative bacterium.</title>
        <authorList>
            <person name="Qiu Y.-L."/>
            <person name="Tourlousse D.M."/>
            <person name="Matsuura N."/>
            <person name="Ohashi A."/>
            <person name="Sekiguchi Y."/>
        </authorList>
    </citation>
    <scope>NUCLEOTIDE SEQUENCE [LARGE SCALE GENOMIC DNA]</scope>
    <source>
        <strain evidence="6">NM7</strain>
    </source>
</reference>
<dbReference type="STRING" id="681398.PJIAN_198"/>
<keyword evidence="2" id="KW-0012">Acyltransferase</keyword>
<evidence type="ECO:0000256" key="3">
    <source>
        <dbReference type="SAM" id="SignalP"/>
    </source>
</evidence>
<dbReference type="PANTHER" id="PTHR12283:SF6">
    <property type="entry name" value="GLUTAMINYL-PEPTIDE CYCLOTRANSFERASE-RELATED"/>
    <property type="match status" value="1"/>
</dbReference>
<reference evidence="6" key="1">
    <citation type="submission" date="2016-04" db="EMBL/GenBank/DDBJ databases">
        <title>Draft genome sequence of Paludibacter jiangxiensis strain NM7.</title>
        <authorList>
            <person name="Qiu Y."/>
            <person name="Matsuura N."/>
            <person name="Ohashi A."/>
            <person name="Tourlousse M.D."/>
            <person name="Sekiguchi Y."/>
        </authorList>
    </citation>
    <scope>NUCLEOTIDE SEQUENCE [LARGE SCALE GENOMIC DNA]</scope>
    <source>
        <strain evidence="6">NM7</strain>
    </source>
</reference>
<keyword evidence="6" id="KW-1185">Reference proteome</keyword>
<dbReference type="InterPro" id="IPR007484">
    <property type="entry name" value="Peptidase_M28"/>
</dbReference>
<evidence type="ECO:0000313" key="5">
    <source>
        <dbReference type="EMBL" id="GAT61519.1"/>
    </source>
</evidence>
<dbReference type="AlphaFoldDB" id="A0A170Y4T0"/>
<keyword evidence="3" id="KW-0732">Signal</keyword>
<dbReference type="GO" id="GO:0008270">
    <property type="term" value="F:zinc ion binding"/>
    <property type="evidence" value="ECO:0007669"/>
    <property type="project" value="TreeGrafter"/>
</dbReference>
<accession>A0A170Y4T0</accession>
<dbReference type="Gene3D" id="3.40.630.10">
    <property type="entry name" value="Zn peptidases"/>
    <property type="match status" value="1"/>
</dbReference>
<sequence>MNKFTTVCCLLLFVIGCSSASKQSTSTDQTAQVAVPQFDSDSSFLYVKSQCDFGPRVPNSKAHDACADYLVSKMEAFGAKVIRQKADLKGYDGTILKSTNIIASYKPELKERILLCAHWDCRPWCDQDKDPANHHKPVMGANDAASGVGVLMEVARQLNKQQPAVGVDIIFLDSEDYGTPEFYQGTHDEDSWCLGTQYWAKNPHVKGYKARFGILLDMVGAPGAVFYKEQESLNFAPSIVDKVWNKAREYGFTSNFVDGTGGAITDDHIYVNRLAGIPCIDIIHFDPHSQTGFGSYWHTTHDTMDNVDKQTLLVVGQTLLGVIYGEK</sequence>
<dbReference type="Pfam" id="PF04389">
    <property type="entry name" value="Peptidase_M28"/>
    <property type="match status" value="1"/>
</dbReference>